<keyword evidence="2" id="KW-1185">Reference proteome</keyword>
<reference evidence="1 2" key="1">
    <citation type="submission" date="2015-10" db="EMBL/GenBank/DDBJ databases">
        <authorList>
            <person name="Gilbert D.G."/>
        </authorList>
    </citation>
    <scope>NUCLEOTIDE SEQUENCE [LARGE SCALE GENOMIC DNA]</scope>
    <source>
        <strain evidence="1">FVVF132</strain>
    </source>
</reference>
<protein>
    <submittedName>
        <fullName evidence="1">Uncharacterized protein</fullName>
    </submittedName>
</protein>
<sequence>MPGICKGKACVGLSVNVNRFLEHLRRHPKWMINFTMAELAVENGSCMDWQKRCLVLESQLFKFRLQASKIRELLAEKVVSGMNLSDYLSWEALKVVVNSSCENDDIWTYVKEYSICKKVI</sequence>
<evidence type="ECO:0000313" key="2">
    <source>
        <dbReference type="Proteomes" id="UP000051836"/>
    </source>
</evidence>
<accession>A0A0Q3MSB7</accession>
<dbReference type="Proteomes" id="UP000051836">
    <property type="component" value="Unassembled WGS sequence"/>
</dbReference>
<dbReference type="OrthoDB" id="6285196at2759"/>
<organism evidence="1 2">
    <name type="scientific">Amazona aestiva</name>
    <name type="common">Blue-fronted Amazon parrot</name>
    <dbReference type="NCBI Taxonomy" id="12930"/>
    <lineage>
        <taxon>Eukaryota</taxon>
        <taxon>Metazoa</taxon>
        <taxon>Chordata</taxon>
        <taxon>Craniata</taxon>
        <taxon>Vertebrata</taxon>
        <taxon>Euteleostomi</taxon>
        <taxon>Archelosauria</taxon>
        <taxon>Archosauria</taxon>
        <taxon>Dinosauria</taxon>
        <taxon>Saurischia</taxon>
        <taxon>Theropoda</taxon>
        <taxon>Coelurosauria</taxon>
        <taxon>Aves</taxon>
        <taxon>Neognathae</taxon>
        <taxon>Neoaves</taxon>
        <taxon>Telluraves</taxon>
        <taxon>Australaves</taxon>
        <taxon>Psittaciformes</taxon>
        <taxon>Psittacidae</taxon>
        <taxon>Amazona</taxon>
    </lineage>
</organism>
<gene>
    <name evidence="1" type="ORF">AAES_41550</name>
</gene>
<dbReference type="AlphaFoldDB" id="A0A0Q3MSB7"/>
<name>A0A0Q3MSB7_AMAAE</name>
<evidence type="ECO:0000313" key="1">
    <source>
        <dbReference type="EMBL" id="KQK85301.1"/>
    </source>
</evidence>
<comment type="caution">
    <text evidence="1">The sequence shown here is derived from an EMBL/GenBank/DDBJ whole genome shotgun (WGS) entry which is preliminary data.</text>
</comment>
<proteinExistence type="predicted"/>
<dbReference type="EMBL" id="LMAW01000825">
    <property type="protein sequence ID" value="KQK85301.1"/>
    <property type="molecule type" value="Genomic_DNA"/>
</dbReference>